<reference evidence="6" key="1">
    <citation type="submission" date="2022-09" db="EMBL/GenBank/DDBJ databases">
        <title>Rhodovastum sp. nov. RN2-1 isolated from soil in Seongnam, South Korea.</title>
        <authorList>
            <person name="Le N.T."/>
        </authorList>
    </citation>
    <scope>NUCLEOTIDE SEQUENCE</scope>
    <source>
        <strain evidence="6">RN2-1</strain>
    </source>
</reference>
<dbReference type="EMBL" id="JAPDNT010000005">
    <property type="protein sequence ID" value="MCW3474823.1"/>
    <property type="molecule type" value="Genomic_DNA"/>
</dbReference>
<name>A0AA41YMP0_9PROT</name>
<dbReference type="PANTHER" id="PTHR14226">
    <property type="entry name" value="NEUROPATHY TARGET ESTERASE/SWISS CHEESE D.MELANOGASTER"/>
    <property type="match status" value="1"/>
</dbReference>
<dbReference type="Gene3D" id="3.40.1090.10">
    <property type="entry name" value="Cytosolic phospholipase A2 catalytic domain"/>
    <property type="match status" value="2"/>
</dbReference>
<dbReference type="GO" id="GO:0016042">
    <property type="term" value="P:lipid catabolic process"/>
    <property type="evidence" value="ECO:0007669"/>
    <property type="project" value="UniProtKB-UniRule"/>
</dbReference>
<evidence type="ECO:0000256" key="3">
    <source>
        <dbReference type="ARBA" id="ARBA00023098"/>
    </source>
</evidence>
<evidence type="ECO:0000256" key="4">
    <source>
        <dbReference type="PROSITE-ProRule" id="PRU01161"/>
    </source>
</evidence>
<evidence type="ECO:0000259" key="5">
    <source>
        <dbReference type="PROSITE" id="PS51635"/>
    </source>
</evidence>
<dbReference type="Proteomes" id="UP001165679">
    <property type="component" value="Unassembled WGS sequence"/>
</dbReference>
<dbReference type="InterPro" id="IPR002641">
    <property type="entry name" value="PNPLA_dom"/>
</dbReference>
<evidence type="ECO:0000256" key="1">
    <source>
        <dbReference type="ARBA" id="ARBA00022801"/>
    </source>
</evidence>
<keyword evidence="1 4" id="KW-0378">Hydrolase</keyword>
<feature type="domain" description="PNPLA" evidence="5">
    <location>
        <begin position="3"/>
        <end position="201"/>
    </location>
</feature>
<dbReference type="InterPro" id="IPR050301">
    <property type="entry name" value="NTE"/>
</dbReference>
<dbReference type="Pfam" id="PF01734">
    <property type="entry name" value="Patatin"/>
    <property type="match status" value="1"/>
</dbReference>
<proteinExistence type="predicted"/>
<reference evidence="6" key="2">
    <citation type="submission" date="2022-10" db="EMBL/GenBank/DDBJ databases">
        <authorList>
            <person name="Trinh H.N."/>
        </authorList>
    </citation>
    <scope>NUCLEOTIDE SEQUENCE</scope>
    <source>
        <strain evidence="6">RN2-1</strain>
    </source>
</reference>
<dbReference type="AlphaFoldDB" id="A0AA41YMP0"/>
<keyword evidence="3 4" id="KW-0443">Lipid metabolism</keyword>
<evidence type="ECO:0000313" key="7">
    <source>
        <dbReference type="Proteomes" id="UP001165679"/>
    </source>
</evidence>
<feature type="active site" description="Nucleophile" evidence="4">
    <location>
        <position position="36"/>
    </location>
</feature>
<dbReference type="SUPFAM" id="SSF52151">
    <property type="entry name" value="FabD/lysophospholipase-like"/>
    <property type="match status" value="1"/>
</dbReference>
<feature type="active site" description="Proton acceptor" evidence="4">
    <location>
        <position position="188"/>
    </location>
</feature>
<feature type="short sequence motif" description="DGA/G" evidence="4">
    <location>
        <begin position="188"/>
        <end position="190"/>
    </location>
</feature>
<protein>
    <submittedName>
        <fullName evidence="6">Patatin-like phospholipase family protein</fullName>
    </submittedName>
</protein>
<evidence type="ECO:0000256" key="2">
    <source>
        <dbReference type="ARBA" id="ARBA00022963"/>
    </source>
</evidence>
<keyword evidence="7" id="KW-1185">Reference proteome</keyword>
<gene>
    <name evidence="6" type="ORF">OL599_09520</name>
</gene>
<dbReference type="PROSITE" id="PS51635">
    <property type="entry name" value="PNPLA"/>
    <property type="match status" value="1"/>
</dbReference>
<evidence type="ECO:0000313" key="6">
    <source>
        <dbReference type="EMBL" id="MCW3474823.1"/>
    </source>
</evidence>
<keyword evidence="2 4" id="KW-0442">Lipid degradation</keyword>
<dbReference type="PANTHER" id="PTHR14226:SF78">
    <property type="entry name" value="SLR0060 PROTEIN"/>
    <property type="match status" value="1"/>
</dbReference>
<organism evidence="6 7">
    <name type="scientific">Limobrevibacterium gyesilva</name>
    <dbReference type="NCBI Taxonomy" id="2991712"/>
    <lineage>
        <taxon>Bacteria</taxon>
        <taxon>Pseudomonadati</taxon>
        <taxon>Pseudomonadota</taxon>
        <taxon>Alphaproteobacteria</taxon>
        <taxon>Acetobacterales</taxon>
        <taxon>Acetobacteraceae</taxon>
        <taxon>Limobrevibacterium</taxon>
    </lineage>
</organism>
<dbReference type="InterPro" id="IPR016035">
    <property type="entry name" value="Acyl_Trfase/lysoPLipase"/>
</dbReference>
<accession>A0AA41YMP0</accession>
<feature type="short sequence motif" description="GXSXG" evidence="4">
    <location>
        <begin position="34"/>
        <end position="38"/>
    </location>
</feature>
<sequence length="300" mass="31706">MALALQGGGVHGAYTWGVLDRLLEDGLAVGRVCGVSSGALIAAMLVQGLVKDGAAGARQEMRRLWERVSQANSLNPLQSGPLESWLWGWDVSSDLVWQGVETALRMFSPAQLNPFGHNPLRAVIADVLDRDALTHASAIPLTVAATDVETGASVRWTNAQITVDVLLASCCLPFVFHAVEIDGRAYWDGGYSGNPPLGPLLLPRPPAELVLIRAQPAHRPGAPGTPAEILNRLNEIACHGVLEAELAALPGRVRVSAYDADKVLAELPLSSKFNANPAFLTELFEAGRAAALLAPQAAAK</sequence>
<comment type="caution">
    <text evidence="6">The sequence shown here is derived from an EMBL/GenBank/DDBJ whole genome shotgun (WGS) entry which is preliminary data.</text>
</comment>
<dbReference type="GO" id="GO:0016787">
    <property type="term" value="F:hydrolase activity"/>
    <property type="evidence" value="ECO:0007669"/>
    <property type="project" value="UniProtKB-UniRule"/>
</dbReference>
<feature type="short sequence motif" description="GXGXXG" evidence="4">
    <location>
        <begin position="7"/>
        <end position="12"/>
    </location>
</feature>